<dbReference type="InterPro" id="IPR029039">
    <property type="entry name" value="Flavoprotein-like_sf"/>
</dbReference>
<dbReference type="EMBL" id="JACBYE010000015">
    <property type="protein sequence ID" value="NYS93482.1"/>
    <property type="molecule type" value="Genomic_DNA"/>
</dbReference>
<gene>
    <name evidence="4" type="ORF">HZZ10_08080</name>
</gene>
<dbReference type="GO" id="GO:0003955">
    <property type="term" value="F:NAD(P)H dehydrogenase (quinone) activity"/>
    <property type="evidence" value="ECO:0007669"/>
    <property type="project" value="TreeGrafter"/>
</dbReference>
<evidence type="ECO:0000313" key="5">
    <source>
        <dbReference type="Proteomes" id="UP000561011"/>
    </source>
</evidence>
<name>A0A853EUX8_9MICO</name>
<dbReference type="AlphaFoldDB" id="A0A853EUX8"/>
<proteinExistence type="inferred from homology"/>
<evidence type="ECO:0000256" key="1">
    <source>
        <dbReference type="ARBA" id="ARBA00006252"/>
    </source>
</evidence>
<keyword evidence="5" id="KW-1185">Reference proteome</keyword>
<dbReference type="Proteomes" id="UP000561011">
    <property type="component" value="Unassembled WGS sequence"/>
</dbReference>
<comment type="similarity">
    <text evidence="1">Belongs to the NAD(P)H dehydrogenase (quinone) family.</text>
</comment>
<dbReference type="GO" id="GO:0005829">
    <property type="term" value="C:cytosol"/>
    <property type="evidence" value="ECO:0007669"/>
    <property type="project" value="TreeGrafter"/>
</dbReference>
<dbReference type="Pfam" id="PF02525">
    <property type="entry name" value="Flavodoxin_2"/>
    <property type="match status" value="1"/>
</dbReference>
<sequence>MIENPPTPGTALWVHAHPRQQSLGNHLFRAGAGALSATHEVLTSDLYAEGFDPVLSERDLGDLAGTPGNIAEQVGETFAAGQLPDDVRAEQAKLAAAELLVIQFPLWWYGPPAILKGWFDRVLTAGFAYGDMDPELDVPRRYGDGGLAGRRALVVVTAGEDERTIGPRGISGDIDSLLFPLTHGTLWYTGIETLDLHVITDADSLDRAAVERETERLRSRIASLSTETVRPYRRLRDGDYQGTRALRDDLASGRTDLGIHRADRPRAVATSLGLERQTQQ</sequence>
<dbReference type="RefSeq" id="WP_179913133.1">
    <property type="nucleotide sequence ID" value="NZ_JACBYE010000015.1"/>
</dbReference>
<dbReference type="SUPFAM" id="SSF52218">
    <property type="entry name" value="Flavoproteins"/>
    <property type="match status" value="1"/>
</dbReference>
<dbReference type="PANTHER" id="PTHR10204:SF34">
    <property type="entry name" value="NAD(P)H DEHYDROGENASE [QUINONE] 1 ISOFORM 1"/>
    <property type="match status" value="1"/>
</dbReference>
<feature type="domain" description="Flavodoxin-like fold" evidence="3">
    <location>
        <begin position="11"/>
        <end position="219"/>
    </location>
</feature>
<evidence type="ECO:0000259" key="3">
    <source>
        <dbReference type="Pfam" id="PF02525"/>
    </source>
</evidence>
<organism evidence="4 5">
    <name type="scientific">Sanguibacter inulinus</name>
    <dbReference type="NCBI Taxonomy" id="60922"/>
    <lineage>
        <taxon>Bacteria</taxon>
        <taxon>Bacillati</taxon>
        <taxon>Actinomycetota</taxon>
        <taxon>Actinomycetes</taxon>
        <taxon>Micrococcales</taxon>
        <taxon>Sanguibacteraceae</taxon>
        <taxon>Sanguibacter</taxon>
    </lineage>
</organism>
<keyword evidence="2" id="KW-0560">Oxidoreductase</keyword>
<accession>A0A853EUX8</accession>
<dbReference type="InterPro" id="IPR003680">
    <property type="entry name" value="Flavodoxin_fold"/>
</dbReference>
<reference evidence="4 5" key="1">
    <citation type="submission" date="2020-07" db="EMBL/GenBank/DDBJ databases">
        <title>MOT database genomes.</title>
        <authorList>
            <person name="Joseph S."/>
            <person name="Aduse-Opoku J."/>
            <person name="Hashim A."/>
            <person name="Wade W."/>
            <person name="Curtis M."/>
        </authorList>
    </citation>
    <scope>NUCLEOTIDE SEQUENCE [LARGE SCALE GENOMIC DNA]</scope>
    <source>
        <strain evidence="4 5">DSM 100099</strain>
    </source>
</reference>
<protein>
    <submittedName>
        <fullName evidence="4">NAD(P)H-dependent oxidoreductase</fullName>
    </submittedName>
</protein>
<evidence type="ECO:0000313" key="4">
    <source>
        <dbReference type="EMBL" id="NYS93482.1"/>
    </source>
</evidence>
<dbReference type="InterPro" id="IPR051545">
    <property type="entry name" value="NAD(P)H_dehydrogenase_qn"/>
</dbReference>
<evidence type="ECO:0000256" key="2">
    <source>
        <dbReference type="ARBA" id="ARBA00023002"/>
    </source>
</evidence>
<comment type="caution">
    <text evidence="4">The sequence shown here is derived from an EMBL/GenBank/DDBJ whole genome shotgun (WGS) entry which is preliminary data.</text>
</comment>
<dbReference type="PANTHER" id="PTHR10204">
    <property type="entry name" value="NAD P H OXIDOREDUCTASE-RELATED"/>
    <property type="match status" value="1"/>
</dbReference>
<dbReference type="Gene3D" id="3.40.50.360">
    <property type="match status" value="1"/>
</dbReference>